<dbReference type="InterPro" id="IPR012334">
    <property type="entry name" value="Pectin_lyas_fold"/>
</dbReference>
<dbReference type="EMBL" id="VAHF01000002">
    <property type="protein sequence ID" value="TXG68173.1"/>
    <property type="molecule type" value="Genomic_DNA"/>
</dbReference>
<accession>A0A5C7IG05</accession>
<evidence type="ECO:0000256" key="2">
    <source>
        <dbReference type="ARBA" id="ARBA00022801"/>
    </source>
</evidence>
<name>A0A5C7IG05_9ROSI</name>
<dbReference type="Proteomes" id="UP000323000">
    <property type="component" value="Chromosome 2"/>
</dbReference>
<evidence type="ECO:0000256" key="3">
    <source>
        <dbReference type="ARBA" id="ARBA00023085"/>
    </source>
</evidence>
<keyword evidence="3" id="KW-0063">Aspartyl esterase</keyword>
<proteinExistence type="predicted"/>
<dbReference type="InterPro" id="IPR000070">
    <property type="entry name" value="Pectinesterase_cat"/>
</dbReference>
<reference evidence="6" key="1">
    <citation type="journal article" date="2019" name="Gigascience">
        <title>De novo genome assembly of the endangered Acer yangbiense, a plant species with extremely small populations endemic to Yunnan Province, China.</title>
        <authorList>
            <person name="Yang J."/>
            <person name="Wariss H.M."/>
            <person name="Tao L."/>
            <person name="Zhang R."/>
            <person name="Yun Q."/>
            <person name="Hollingsworth P."/>
            <person name="Dao Z."/>
            <person name="Luo G."/>
            <person name="Guo H."/>
            <person name="Ma Y."/>
            <person name="Sun W."/>
        </authorList>
    </citation>
    <scope>NUCLEOTIDE SEQUENCE [LARGE SCALE GENOMIC DNA]</scope>
    <source>
        <strain evidence="6">cv. Malutang</strain>
    </source>
</reference>
<keyword evidence="6" id="KW-1185">Reference proteome</keyword>
<dbReference type="Pfam" id="PF01095">
    <property type="entry name" value="Pectinesterase"/>
    <property type="match status" value="1"/>
</dbReference>
<dbReference type="Gene3D" id="2.160.20.10">
    <property type="entry name" value="Single-stranded right-handed beta-helix, Pectin lyase-like"/>
    <property type="match status" value="1"/>
</dbReference>
<protein>
    <recommendedName>
        <fullName evidence="4">Pectinesterase catalytic domain-containing protein</fullName>
    </recommendedName>
</protein>
<dbReference type="GO" id="GO:0030599">
    <property type="term" value="F:pectinesterase activity"/>
    <property type="evidence" value="ECO:0007669"/>
    <property type="project" value="InterPro"/>
</dbReference>
<evidence type="ECO:0000256" key="1">
    <source>
        <dbReference type="ARBA" id="ARBA00005184"/>
    </source>
</evidence>
<dbReference type="AlphaFoldDB" id="A0A5C7IG05"/>
<feature type="domain" description="Pectinesterase catalytic" evidence="4">
    <location>
        <begin position="25"/>
        <end position="68"/>
    </location>
</feature>
<evidence type="ECO:0000259" key="4">
    <source>
        <dbReference type="Pfam" id="PF01095"/>
    </source>
</evidence>
<dbReference type="GO" id="GO:0042545">
    <property type="term" value="P:cell wall modification"/>
    <property type="evidence" value="ECO:0007669"/>
    <property type="project" value="InterPro"/>
</dbReference>
<dbReference type="InterPro" id="IPR011050">
    <property type="entry name" value="Pectin_lyase_fold/virulence"/>
</dbReference>
<comment type="caution">
    <text evidence="5">The sequence shown here is derived from an EMBL/GenBank/DDBJ whole genome shotgun (WGS) entry which is preliminary data.</text>
</comment>
<dbReference type="SUPFAM" id="SSF51126">
    <property type="entry name" value="Pectin lyase-like"/>
    <property type="match status" value="1"/>
</dbReference>
<gene>
    <name evidence="5" type="ORF">EZV62_003108</name>
</gene>
<organism evidence="5 6">
    <name type="scientific">Acer yangbiense</name>
    <dbReference type="NCBI Taxonomy" id="1000413"/>
    <lineage>
        <taxon>Eukaryota</taxon>
        <taxon>Viridiplantae</taxon>
        <taxon>Streptophyta</taxon>
        <taxon>Embryophyta</taxon>
        <taxon>Tracheophyta</taxon>
        <taxon>Spermatophyta</taxon>
        <taxon>Magnoliopsida</taxon>
        <taxon>eudicotyledons</taxon>
        <taxon>Gunneridae</taxon>
        <taxon>Pentapetalae</taxon>
        <taxon>rosids</taxon>
        <taxon>malvids</taxon>
        <taxon>Sapindales</taxon>
        <taxon>Sapindaceae</taxon>
        <taxon>Hippocastanoideae</taxon>
        <taxon>Acereae</taxon>
        <taxon>Acer</taxon>
    </lineage>
</organism>
<dbReference type="UniPathway" id="UPA00545">
    <property type="reaction ID" value="UER00823"/>
</dbReference>
<comment type="pathway">
    <text evidence="1">Glycan metabolism; pectin degradation; 2-dehydro-3-deoxy-D-gluconate from pectin: step 1/5.</text>
</comment>
<sequence length="168" mass="18444">MLAYQGTLYVHSDRANSTSTVSSLVSEYQNTGACAGTGTSNRVNWKGFKVITSASEAQGFTPARFIAGLYKLSILSWEGFSSTDVFMTYGWKNEDACKNIHRKNVNVLIMLHGLHLAAECGIVLECLSACLLFWNHSLEGLNVVNVVAHLPPSLRCGVMFEDILHLPF</sequence>
<evidence type="ECO:0000313" key="6">
    <source>
        <dbReference type="Proteomes" id="UP000323000"/>
    </source>
</evidence>
<dbReference type="GO" id="GO:0045490">
    <property type="term" value="P:pectin catabolic process"/>
    <property type="evidence" value="ECO:0007669"/>
    <property type="project" value="UniProtKB-UniPathway"/>
</dbReference>
<dbReference type="OrthoDB" id="2019149at2759"/>
<evidence type="ECO:0000313" key="5">
    <source>
        <dbReference type="EMBL" id="TXG68173.1"/>
    </source>
</evidence>
<keyword evidence="2" id="KW-0378">Hydrolase</keyword>